<accession>A0AAD4Z4C3</accession>
<dbReference type="EMBL" id="JAJFAZ020000004">
    <property type="protein sequence ID" value="KAI5331433.1"/>
    <property type="molecule type" value="Genomic_DNA"/>
</dbReference>
<evidence type="ECO:0000313" key="1">
    <source>
        <dbReference type="EMBL" id="KAI5331433.1"/>
    </source>
</evidence>
<name>A0AAD4Z4C3_PRUDU</name>
<evidence type="ECO:0000313" key="2">
    <source>
        <dbReference type="Proteomes" id="UP001054821"/>
    </source>
</evidence>
<protein>
    <submittedName>
        <fullName evidence="1">Uncharacterized protein</fullName>
    </submittedName>
</protein>
<organism evidence="1 2">
    <name type="scientific">Prunus dulcis</name>
    <name type="common">Almond</name>
    <name type="synonym">Amygdalus dulcis</name>
    <dbReference type="NCBI Taxonomy" id="3755"/>
    <lineage>
        <taxon>Eukaryota</taxon>
        <taxon>Viridiplantae</taxon>
        <taxon>Streptophyta</taxon>
        <taxon>Embryophyta</taxon>
        <taxon>Tracheophyta</taxon>
        <taxon>Spermatophyta</taxon>
        <taxon>Magnoliopsida</taxon>
        <taxon>eudicotyledons</taxon>
        <taxon>Gunneridae</taxon>
        <taxon>Pentapetalae</taxon>
        <taxon>rosids</taxon>
        <taxon>fabids</taxon>
        <taxon>Rosales</taxon>
        <taxon>Rosaceae</taxon>
        <taxon>Amygdaloideae</taxon>
        <taxon>Amygdaleae</taxon>
        <taxon>Prunus</taxon>
    </lineage>
</organism>
<proteinExistence type="predicted"/>
<sequence length="123" mass="13927">MLCWEVDPLGSGRAFCCKDVVMSKARRSSRATFQWVTHPEIALAPNSLNFGVPMTPKSCTKDEKKNMLILVSFLVWEIWKSICKAVIEGRIFKPIVVIEKALWPRLVNEKGGLGMRIQLLSHV</sequence>
<reference evidence="1 2" key="1">
    <citation type="journal article" date="2022" name="G3 (Bethesda)">
        <title>Whole-genome sequence and methylome profiling of the almond [Prunus dulcis (Mill.) D.A. Webb] cultivar 'Nonpareil'.</title>
        <authorList>
            <person name="D'Amico-Willman K.M."/>
            <person name="Ouma W.Z."/>
            <person name="Meulia T."/>
            <person name="Sideli G.M."/>
            <person name="Gradziel T.M."/>
            <person name="Fresnedo-Ramirez J."/>
        </authorList>
    </citation>
    <scope>NUCLEOTIDE SEQUENCE [LARGE SCALE GENOMIC DNA]</scope>
    <source>
        <strain evidence="1">Clone GOH B32 T37-40</strain>
    </source>
</reference>
<dbReference type="AlphaFoldDB" id="A0AAD4Z4C3"/>
<dbReference type="Proteomes" id="UP001054821">
    <property type="component" value="Chromosome 4"/>
</dbReference>
<gene>
    <name evidence="1" type="ORF">L3X38_021559</name>
</gene>
<comment type="caution">
    <text evidence="1">The sequence shown here is derived from an EMBL/GenBank/DDBJ whole genome shotgun (WGS) entry which is preliminary data.</text>
</comment>
<keyword evidence="2" id="KW-1185">Reference proteome</keyword>